<dbReference type="Proteomes" id="UP000735302">
    <property type="component" value="Unassembled WGS sequence"/>
</dbReference>
<comment type="caution">
    <text evidence="1">The sequence shown here is derived from an EMBL/GenBank/DDBJ whole genome shotgun (WGS) entry which is preliminary data.</text>
</comment>
<accession>A0AAV4DAP9</accession>
<dbReference type="AlphaFoldDB" id="A0AAV4DAP9"/>
<reference evidence="1 2" key="1">
    <citation type="journal article" date="2021" name="Elife">
        <title>Chloroplast acquisition without the gene transfer in kleptoplastic sea slugs, Plakobranchus ocellatus.</title>
        <authorList>
            <person name="Maeda T."/>
            <person name="Takahashi S."/>
            <person name="Yoshida T."/>
            <person name="Shimamura S."/>
            <person name="Takaki Y."/>
            <person name="Nagai Y."/>
            <person name="Toyoda A."/>
            <person name="Suzuki Y."/>
            <person name="Arimoto A."/>
            <person name="Ishii H."/>
            <person name="Satoh N."/>
            <person name="Nishiyama T."/>
            <person name="Hasebe M."/>
            <person name="Maruyama T."/>
            <person name="Minagawa J."/>
            <person name="Obokata J."/>
            <person name="Shigenobu S."/>
        </authorList>
    </citation>
    <scope>NUCLEOTIDE SEQUENCE [LARGE SCALE GENOMIC DNA]</scope>
</reference>
<evidence type="ECO:0000313" key="1">
    <source>
        <dbReference type="EMBL" id="GFO41138.1"/>
    </source>
</evidence>
<name>A0AAV4DAP9_9GAST</name>
<dbReference type="EMBL" id="BLXT01007673">
    <property type="protein sequence ID" value="GFO41138.1"/>
    <property type="molecule type" value="Genomic_DNA"/>
</dbReference>
<keyword evidence="2" id="KW-1185">Reference proteome</keyword>
<gene>
    <name evidence="1" type="ORF">PoB_006764300</name>
</gene>
<proteinExistence type="predicted"/>
<protein>
    <submittedName>
        <fullName evidence="1">Uncharacterized protein</fullName>
    </submittedName>
</protein>
<evidence type="ECO:0000313" key="2">
    <source>
        <dbReference type="Proteomes" id="UP000735302"/>
    </source>
</evidence>
<sequence>MTEILSFIKVCVAIARKATEIHEILKDFLLRVQSVPRTSIFDVCKISGVENPNFPMQAGNATTRPVTLTWLFTVAQKLFKDANRTAVHFMANQVGISSPSIQ</sequence>
<organism evidence="1 2">
    <name type="scientific">Plakobranchus ocellatus</name>
    <dbReference type="NCBI Taxonomy" id="259542"/>
    <lineage>
        <taxon>Eukaryota</taxon>
        <taxon>Metazoa</taxon>
        <taxon>Spiralia</taxon>
        <taxon>Lophotrochozoa</taxon>
        <taxon>Mollusca</taxon>
        <taxon>Gastropoda</taxon>
        <taxon>Heterobranchia</taxon>
        <taxon>Euthyneura</taxon>
        <taxon>Panpulmonata</taxon>
        <taxon>Sacoglossa</taxon>
        <taxon>Placobranchoidea</taxon>
        <taxon>Plakobranchidae</taxon>
        <taxon>Plakobranchus</taxon>
    </lineage>
</organism>